<accession>A0AAP0NRI9</accession>
<dbReference type="SUPFAM" id="SSF56399">
    <property type="entry name" value="ADP-ribosylation"/>
    <property type="match status" value="1"/>
</dbReference>
<reference evidence="8 9" key="1">
    <citation type="submission" date="2024-01" db="EMBL/GenBank/DDBJ databases">
        <title>Genome assemblies of Stephania.</title>
        <authorList>
            <person name="Yang L."/>
        </authorList>
    </citation>
    <scope>NUCLEOTIDE SEQUENCE [LARGE SCALE GENOMIC DNA]</scope>
    <source>
        <strain evidence="8">YNDBR</strain>
        <tissue evidence="8">Leaf</tissue>
    </source>
</reference>
<evidence type="ECO:0000259" key="7">
    <source>
        <dbReference type="PROSITE" id="PS51879"/>
    </source>
</evidence>
<feature type="domain" description="RST" evidence="7">
    <location>
        <begin position="240"/>
        <end position="311"/>
    </location>
</feature>
<keyword evidence="9" id="KW-1185">Reference proteome</keyword>
<dbReference type="AlphaFoldDB" id="A0AAP0NRI9"/>
<dbReference type="EMBL" id="JBBNAF010000009">
    <property type="protein sequence ID" value="KAK9113741.1"/>
    <property type="molecule type" value="Genomic_DNA"/>
</dbReference>
<dbReference type="PROSITE" id="PS51879">
    <property type="entry name" value="RST"/>
    <property type="match status" value="1"/>
</dbReference>
<name>A0AAP0NRI9_9MAGN</name>
<comment type="subcellular location">
    <subcellularLocation>
        <location evidence="1">Nucleus</location>
    </subcellularLocation>
</comment>
<keyword evidence="2" id="KW-0217">Developmental protein</keyword>
<evidence type="ECO:0000256" key="1">
    <source>
        <dbReference type="ARBA" id="ARBA00004123"/>
    </source>
</evidence>
<protein>
    <recommendedName>
        <fullName evidence="10">PARP</fullName>
    </recommendedName>
</protein>
<sequence length="318" mass="35387">MDGPIPEHPLSDTGSSADHSRDCRDSRELNELVTLLDESNSDCIRVKKLFSYGLGATSGHTQIKAVHKNSFSTCLAKARLQSFKIFSEAIATKSGDRAGAGANVKYAWIGASKDDLFRILNFGFSHCSIPYEMKWYGHGLYLCPQNRLLDAIESSMFDEDGIRHVLLCRVILGKLEVVLPGSGQCHPSSDEFDSGADSLENPRKYIVWSTNMHSHVLPEFVVSFKAPFLNGCLGFQEPVMKPKSPWMPFPALISILAKSLPPSIVVEIEKFHSAYRAKRIARHQLVQHVRQLAGDRLLVSIIKSYRGKEMPNTTGKCH</sequence>
<feature type="region of interest" description="Disordered" evidence="5">
    <location>
        <begin position="1"/>
        <end position="23"/>
    </location>
</feature>
<dbReference type="Pfam" id="PF12174">
    <property type="entry name" value="RST"/>
    <property type="match status" value="1"/>
</dbReference>
<dbReference type="PANTHER" id="PTHR32263">
    <property type="entry name" value="INACTIVE POLY [ADP-RIBOSE] POLYMERASE SRO4-RELATED"/>
    <property type="match status" value="1"/>
</dbReference>
<dbReference type="InterPro" id="IPR022003">
    <property type="entry name" value="RST"/>
</dbReference>
<evidence type="ECO:0008006" key="10">
    <source>
        <dbReference type="Google" id="ProtNLM"/>
    </source>
</evidence>
<dbReference type="PANTHER" id="PTHR32263:SF12">
    <property type="entry name" value="INACTIVE POLY [ADP-RIBOSE] POLYMERASE SRO4-RELATED"/>
    <property type="match status" value="1"/>
</dbReference>
<evidence type="ECO:0000256" key="2">
    <source>
        <dbReference type="ARBA" id="ARBA00022473"/>
    </source>
</evidence>
<keyword evidence="3" id="KW-0346">Stress response</keyword>
<evidence type="ECO:0000313" key="9">
    <source>
        <dbReference type="Proteomes" id="UP001420932"/>
    </source>
</evidence>
<gene>
    <name evidence="8" type="ORF">Syun_020538</name>
</gene>
<evidence type="ECO:0000256" key="5">
    <source>
        <dbReference type="SAM" id="MobiDB-lite"/>
    </source>
</evidence>
<dbReference type="InterPro" id="IPR012317">
    <property type="entry name" value="Poly(ADP-ribose)pol_cat_dom"/>
</dbReference>
<dbReference type="GO" id="GO:0003950">
    <property type="term" value="F:NAD+ poly-ADP-ribosyltransferase activity"/>
    <property type="evidence" value="ECO:0007669"/>
    <property type="project" value="InterPro"/>
</dbReference>
<evidence type="ECO:0000256" key="3">
    <source>
        <dbReference type="ARBA" id="ARBA00023016"/>
    </source>
</evidence>
<dbReference type="GO" id="GO:0005634">
    <property type="term" value="C:nucleus"/>
    <property type="evidence" value="ECO:0007669"/>
    <property type="project" value="UniProtKB-SubCell"/>
</dbReference>
<evidence type="ECO:0000259" key="6">
    <source>
        <dbReference type="PROSITE" id="PS51059"/>
    </source>
</evidence>
<feature type="domain" description="PARP catalytic" evidence="6">
    <location>
        <begin position="20"/>
        <end position="247"/>
    </location>
</feature>
<dbReference type="InterPro" id="IPR044964">
    <property type="entry name" value="RCD1/SRO1-5"/>
</dbReference>
<dbReference type="PROSITE" id="PS51059">
    <property type="entry name" value="PARP_CATALYTIC"/>
    <property type="match status" value="1"/>
</dbReference>
<dbReference type="Gene3D" id="3.90.228.10">
    <property type="match status" value="1"/>
</dbReference>
<evidence type="ECO:0000313" key="8">
    <source>
        <dbReference type="EMBL" id="KAK9113741.1"/>
    </source>
</evidence>
<proteinExistence type="predicted"/>
<keyword evidence="4" id="KW-0539">Nucleus</keyword>
<organism evidence="8 9">
    <name type="scientific">Stephania yunnanensis</name>
    <dbReference type="NCBI Taxonomy" id="152371"/>
    <lineage>
        <taxon>Eukaryota</taxon>
        <taxon>Viridiplantae</taxon>
        <taxon>Streptophyta</taxon>
        <taxon>Embryophyta</taxon>
        <taxon>Tracheophyta</taxon>
        <taxon>Spermatophyta</taxon>
        <taxon>Magnoliopsida</taxon>
        <taxon>Ranunculales</taxon>
        <taxon>Menispermaceae</taxon>
        <taxon>Menispermoideae</taxon>
        <taxon>Cissampelideae</taxon>
        <taxon>Stephania</taxon>
    </lineage>
</organism>
<evidence type="ECO:0000256" key="4">
    <source>
        <dbReference type="ARBA" id="ARBA00023242"/>
    </source>
</evidence>
<dbReference type="Proteomes" id="UP001420932">
    <property type="component" value="Unassembled WGS sequence"/>
</dbReference>
<comment type="caution">
    <text evidence="8">The sequence shown here is derived from an EMBL/GenBank/DDBJ whole genome shotgun (WGS) entry which is preliminary data.</text>
</comment>